<name>A0A3R9M874_9BACT</name>
<dbReference type="Gene3D" id="3.10.450.360">
    <property type="match status" value="1"/>
</dbReference>
<dbReference type="OrthoDB" id="1121502at2"/>
<reference evidence="2 3" key="1">
    <citation type="submission" date="2018-12" db="EMBL/GenBank/DDBJ databases">
        <authorList>
            <person name="Feng G."/>
            <person name="Zhu H."/>
        </authorList>
    </citation>
    <scope>NUCLEOTIDE SEQUENCE [LARGE SCALE GENOMIC DNA]</scope>
    <source>
        <strain evidence="2 3">9PBR-2</strain>
    </source>
</reference>
<comment type="caution">
    <text evidence="2">The sequence shown here is derived from an EMBL/GenBank/DDBJ whole genome shotgun (WGS) entry which is preliminary data.</text>
</comment>
<proteinExistence type="predicted"/>
<evidence type="ECO:0000256" key="1">
    <source>
        <dbReference type="SAM" id="SignalP"/>
    </source>
</evidence>
<evidence type="ECO:0000313" key="2">
    <source>
        <dbReference type="EMBL" id="RSK24997.1"/>
    </source>
</evidence>
<evidence type="ECO:0000313" key="3">
    <source>
        <dbReference type="Proteomes" id="UP000280066"/>
    </source>
</evidence>
<feature type="signal peptide" evidence="1">
    <location>
        <begin position="1"/>
        <end position="28"/>
    </location>
</feature>
<dbReference type="Proteomes" id="UP000280066">
    <property type="component" value="Unassembled WGS sequence"/>
</dbReference>
<dbReference type="RefSeq" id="WP_125433138.1">
    <property type="nucleotide sequence ID" value="NZ_RWIS01000014.1"/>
</dbReference>
<keyword evidence="1" id="KW-0732">Signal</keyword>
<accession>A0A3R9M874</accession>
<protein>
    <submittedName>
        <fullName evidence="2">Uncharacterized protein</fullName>
    </submittedName>
</protein>
<dbReference type="AlphaFoldDB" id="A0A3R9M874"/>
<dbReference type="SUPFAM" id="SSF160574">
    <property type="entry name" value="BT0923-like"/>
    <property type="match status" value="1"/>
</dbReference>
<dbReference type="EMBL" id="RWIS01000014">
    <property type="protein sequence ID" value="RSK24997.1"/>
    <property type="molecule type" value="Genomic_DNA"/>
</dbReference>
<organism evidence="2 3">
    <name type="scientific">Hymenobacter metallilatus</name>
    <dbReference type="NCBI Taxonomy" id="2493666"/>
    <lineage>
        <taxon>Bacteria</taxon>
        <taxon>Pseudomonadati</taxon>
        <taxon>Bacteroidota</taxon>
        <taxon>Cytophagia</taxon>
        <taxon>Cytophagales</taxon>
        <taxon>Hymenobacteraceae</taxon>
        <taxon>Hymenobacter</taxon>
    </lineage>
</organism>
<feature type="chain" id="PRO_5018575374" evidence="1">
    <location>
        <begin position="29"/>
        <end position="112"/>
    </location>
</feature>
<sequence length="112" mass="11943">MKNTLVTTALRAALLLGLTAPLTLTAQAQQAKLTTTSQVEIPASQLPTAVRQAIAKQYAGYHVDDAKKISGGKAGTTYRVELEGTGKKEMHVVFNAAGKVLRSTTETERDDD</sequence>
<keyword evidence="3" id="KW-1185">Reference proteome</keyword>
<gene>
    <name evidence="2" type="ORF">EI290_18410</name>
</gene>